<sequence length="557" mass="62701">MFDPKELERLKQSKEQWKENKVSKVTQRFPERRSEFKTDSDIPVDTVYTPDDLGVFNHDEKLGLPGEYPYTRGVQPNMYRGRHWTMRQYAGFGTAEETNKRFRYLLDQGQTGLSCAFDLPTQIGYDSDSDLAQGEIGKVGVAIDTLADMEILFDQIPLDKVSTSMTINAPAAVLLAMYIAVAEKQGVSAEKLNGTIQNDILKEYIARGTYIFPPEPSMRLITDIFAYCAEQVPNWNTISISGYHIREAGSTAAQEIAFTLADGIAYVQAAIDAGLDVDKFAPRLSFFFNAHLNFFEEVAKFRAARRLWAKIMKERFGAKNPKSLMLRFHTQTAGSTLTAQQPDVNIMRVAYQALMAVLGGTQSLHTNSRDEALALPSEESVLIALRTQQVIGYEIGVADTVDPLGGSYHVEYLTDELEKKAMEYISKIDDMGGAPNAIEFMQREIQASAYKYQQDIESEERIVVGVNKFIMKQEPPKDLLRVDPALGESQKAKLKHVKENRDHARVHEALERIRVTAQSNENLMPVIIEAVKEYASLGEICGVLRDVYGEYRQQIIF</sequence>
<dbReference type="InterPro" id="IPR006098">
    <property type="entry name" value="MMCoA_mutase_a_cat"/>
</dbReference>
<feature type="domain" description="Methylmalonyl-CoA mutase alpha/beta chain catalytic" evidence="2">
    <location>
        <begin position="37"/>
        <end position="550"/>
    </location>
</feature>
<reference evidence="3 4" key="1">
    <citation type="submission" date="2019-10" db="EMBL/GenBank/DDBJ databases">
        <title>Whole-genome sequence of the extremophile Heliorestis acidaminivorans DSM 24790.</title>
        <authorList>
            <person name="Kyndt J.A."/>
            <person name="Meyer T.E."/>
        </authorList>
    </citation>
    <scope>NUCLEOTIDE SEQUENCE [LARGE SCALE GENOMIC DNA]</scope>
    <source>
        <strain evidence="3 4">DSM 24790</strain>
    </source>
</reference>
<dbReference type="RefSeq" id="WP_151619810.1">
    <property type="nucleotide sequence ID" value="NZ_WBXO01000005.1"/>
</dbReference>
<gene>
    <name evidence="3" type="ORF">F9B85_07650</name>
</gene>
<dbReference type="InterPro" id="IPR006099">
    <property type="entry name" value="MeMalonylCoA_mutase_a/b_cat"/>
</dbReference>
<dbReference type="InterPro" id="IPR016176">
    <property type="entry name" value="Cbl-dep_enz_cat"/>
</dbReference>
<evidence type="ECO:0000313" key="4">
    <source>
        <dbReference type="Proteomes" id="UP000468766"/>
    </source>
</evidence>
<keyword evidence="1" id="KW-0413">Isomerase</keyword>
<evidence type="ECO:0000259" key="2">
    <source>
        <dbReference type="Pfam" id="PF01642"/>
    </source>
</evidence>
<dbReference type="AlphaFoldDB" id="A0A6I0F241"/>
<dbReference type="NCBIfam" id="TIGR00641">
    <property type="entry name" value="acid_CoA_mut_N"/>
    <property type="match status" value="1"/>
</dbReference>
<comment type="caution">
    <text evidence="3">The sequence shown here is derived from an EMBL/GenBank/DDBJ whole genome shotgun (WGS) entry which is preliminary data.</text>
</comment>
<dbReference type="SUPFAM" id="SSF51703">
    <property type="entry name" value="Cobalamin (vitamin B12)-dependent enzymes"/>
    <property type="match status" value="1"/>
</dbReference>
<accession>A0A6I0F241</accession>
<name>A0A6I0F241_9FIRM</name>
<evidence type="ECO:0000256" key="1">
    <source>
        <dbReference type="ARBA" id="ARBA00023235"/>
    </source>
</evidence>
<dbReference type="GO" id="GO:0004494">
    <property type="term" value="F:methylmalonyl-CoA mutase activity"/>
    <property type="evidence" value="ECO:0007669"/>
    <property type="project" value="InterPro"/>
</dbReference>
<dbReference type="Pfam" id="PF01642">
    <property type="entry name" value="MM_CoA_mutase"/>
    <property type="match status" value="1"/>
</dbReference>
<organism evidence="3 4">
    <name type="scientific">Heliorestis acidaminivorans</name>
    <dbReference type="NCBI Taxonomy" id="553427"/>
    <lineage>
        <taxon>Bacteria</taxon>
        <taxon>Bacillati</taxon>
        <taxon>Bacillota</taxon>
        <taxon>Clostridia</taxon>
        <taxon>Eubacteriales</taxon>
        <taxon>Heliobacteriaceae</taxon>
        <taxon>Heliorestis</taxon>
    </lineage>
</organism>
<dbReference type="PANTHER" id="PTHR48101">
    <property type="entry name" value="METHYLMALONYL-COA MUTASE, MITOCHONDRIAL-RELATED"/>
    <property type="match status" value="1"/>
</dbReference>
<dbReference type="Gene3D" id="3.20.20.240">
    <property type="entry name" value="Methylmalonyl-CoA mutase"/>
    <property type="match status" value="1"/>
</dbReference>
<dbReference type="OrthoDB" id="9762378at2"/>
<evidence type="ECO:0000313" key="3">
    <source>
        <dbReference type="EMBL" id="KAB2952533.1"/>
    </source>
</evidence>
<dbReference type="PANTHER" id="PTHR48101:SF1">
    <property type="entry name" value="METHYLMALONYL-COA MUTASE, LARGE SUBUNIT"/>
    <property type="match status" value="1"/>
</dbReference>
<dbReference type="CDD" id="cd03680">
    <property type="entry name" value="MM_CoA_mutase_ICM_like"/>
    <property type="match status" value="1"/>
</dbReference>
<keyword evidence="4" id="KW-1185">Reference proteome</keyword>
<dbReference type="EMBL" id="WBXO01000005">
    <property type="protein sequence ID" value="KAB2952533.1"/>
    <property type="molecule type" value="Genomic_DNA"/>
</dbReference>
<dbReference type="GO" id="GO:0031419">
    <property type="term" value="F:cobalamin binding"/>
    <property type="evidence" value="ECO:0007669"/>
    <property type="project" value="InterPro"/>
</dbReference>
<dbReference type="Proteomes" id="UP000468766">
    <property type="component" value="Unassembled WGS sequence"/>
</dbReference>
<protein>
    <submittedName>
        <fullName evidence="3">Methylmalonyl-CoA mutase family protein</fullName>
    </submittedName>
</protein>
<proteinExistence type="predicted"/>